<comment type="cofactor">
    <cofactor evidence="1">
        <name>Fe(2+)</name>
        <dbReference type="ChEBI" id="CHEBI:29033"/>
    </cofactor>
</comment>
<keyword evidence="9" id="KW-1185">Reference proteome</keyword>
<dbReference type="SUPFAM" id="SSF51197">
    <property type="entry name" value="Clavaminate synthase-like"/>
    <property type="match status" value="1"/>
</dbReference>
<name>A0A8H7GUH5_9ASCO</name>
<evidence type="ECO:0000259" key="7">
    <source>
        <dbReference type="Pfam" id="PF02668"/>
    </source>
</evidence>
<dbReference type="EMBL" id="JACBPP010000004">
    <property type="protein sequence ID" value="KAF8002601.1"/>
    <property type="molecule type" value="Genomic_DNA"/>
</dbReference>
<sequence>MPSLTDIYDKNKYTVTDIHFHDETDEVDSEGVFIVNREGAKESQFPEYLPSWDPKQKFPRVKFFEHQDPGLRADPSFPNLFPRKGEQIIRITPKLGSVEFERTFAQKTNNVGWHSDISYELQPPGTTFFAVLEGPEAGGDTIFADTVEAYKRLSPEFQKRLEGLHVLHSSYTQSRNSVAQGGIERRKPAEHIHPLIRIHPVTKEKAIYVNRPFTKRIVELKDEESEHLLNFLYKHIESAHDLQLRAKWEPNTVVVWDNRRTVHSAIVDWDAPVSRHAVRVTPQAERPTALLEQLNRPNPEFGDLV</sequence>
<proteinExistence type="inferred from homology"/>
<dbReference type="Pfam" id="PF02668">
    <property type="entry name" value="TauD"/>
    <property type="match status" value="1"/>
</dbReference>
<dbReference type="OrthoDB" id="10257314at2759"/>
<accession>A0A8H7GUH5</accession>
<dbReference type="AlphaFoldDB" id="A0A8H7GUH5"/>
<keyword evidence="5" id="KW-0560">Oxidoreductase</keyword>
<comment type="similarity">
    <text evidence="2">Belongs to the TfdA dioxygenase family.</text>
</comment>
<reference evidence="8" key="1">
    <citation type="submission" date="2020-10" db="EMBL/GenBank/DDBJ databases">
        <title>The Whole-Genome Sequence of Metschnikowia persimmonesis, a Novel Endophytic Yeast Species Isolated from Medicinal Plant Diospyros kaki Thumb.</title>
        <authorList>
            <person name="Rahmat E."/>
            <person name="Kang Y."/>
        </authorList>
    </citation>
    <scope>NUCLEOTIDE SEQUENCE</scope>
    <source>
        <strain evidence="8">KIOM G15050</strain>
    </source>
</reference>
<evidence type="ECO:0000313" key="8">
    <source>
        <dbReference type="EMBL" id="KAF8002601.1"/>
    </source>
</evidence>
<comment type="caution">
    <text evidence="8">The sequence shown here is derived from an EMBL/GenBank/DDBJ whole genome shotgun (WGS) entry which is preliminary data.</text>
</comment>
<feature type="domain" description="TauD/TfdA-like" evidence="7">
    <location>
        <begin position="106"/>
        <end position="281"/>
    </location>
</feature>
<protein>
    <recommendedName>
        <fullName evidence="7">TauD/TfdA-like domain-containing protein</fullName>
    </recommendedName>
</protein>
<dbReference type="PANTHER" id="PTHR30468:SF1">
    <property type="entry name" value="ALPHA-KETOGLUTARATE-DEPENDENT SULFONATE DIOXYGENASE"/>
    <property type="match status" value="1"/>
</dbReference>
<dbReference type="GO" id="GO:0005737">
    <property type="term" value="C:cytoplasm"/>
    <property type="evidence" value="ECO:0007669"/>
    <property type="project" value="TreeGrafter"/>
</dbReference>
<evidence type="ECO:0000256" key="1">
    <source>
        <dbReference type="ARBA" id="ARBA00001954"/>
    </source>
</evidence>
<evidence type="ECO:0000256" key="3">
    <source>
        <dbReference type="ARBA" id="ARBA00022723"/>
    </source>
</evidence>
<dbReference type="Proteomes" id="UP000649328">
    <property type="component" value="Unassembled WGS sequence"/>
</dbReference>
<evidence type="ECO:0000256" key="6">
    <source>
        <dbReference type="ARBA" id="ARBA00023004"/>
    </source>
</evidence>
<dbReference type="GO" id="GO:0044273">
    <property type="term" value="P:sulfur compound catabolic process"/>
    <property type="evidence" value="ECO:0007669"/>
    <property type="project" value="TreeGrafter"/>
</dbReference>
<gene>
    <name evidence="8" type="ORF">HF325_003566</name>
</gene>
<dbReference type="InterPro" id="IPR042098">
    <property type="entry name" value="TauD-like_sf"/>
</dbReference>
<dbReference type="PANTHER" id="PTHR30468">
    <property type="entry name" value="ALPHA-KETOGLUTARATE-DEPENDENT SULFONATE DIOXYGENASE"/>
    <property type="match status" value="1"/>
</dbReference>
<evidence type="ECO:0000256" key="2">
    <source>
        <dbReference type="ARBA" id="ARBA00005896"/>
    </source>
</evidence>
<evidence type="ECO:0000313" key="9">
    <source>
        <dbReference type="Proteomes" id="UP000649328"/>
    </source>
</evidence>
<evidence type="ECO:0000256" key="5">
    <source>
        <dbReference type="ARBA" id="ARBA00023002"/>
    </source>
</evidence>
<organism evidence="8 9">
    <name type="scientific">Metschnikowia pulcherrima</name>
    <dbReference type="NCBI Taxonomy" id="27326"/>
    <lineage>
        <taxon>Eukaryota</taxon>
        <taxon>Fungi</taxon>
        <taxon>Dikarya</taxon>
        <taxon>Ascomycota</taxon>
        <taxon>Saccharomycotina</taxon>
        <taxon>Pichiomycetes</taxon>
        <taxon>Metschnikowiaceae</taxon>
        <taxon>Metschnikowia</taxon>
    </lineage>
</organism>
<evidence type="ECO:0000256" key="4">
    <source>
        <dbReference type="ARBA" id="ARBA00022964"/>
    </source>
</evidence>
<keyword evidence="4" id="KW-0223">Dioxygenase</keyword>
<dbReference type="InterPro" id="IPR051323">
    <property type="entry name" value="AtsK-like"/>
</dbReference>
<dbReference type="GO" id="GO:0000907">
    <property type="term" value="F:sulfonate dioxygenase activity"/>
    <property type="evidence" value="ECO:0007669"/>
    <property type="project" value="TreeGrafter"/>
</dbReference>
<dbReference type="Gene3D" id="3.60.130.10">
    <property type="entry name" value="Clavaminate synthase-like"/>
    <property type="match status" value="1"/>
</dbReference>
<dbReference type="InterPro" id="IPR003819">
    <property type="entry name" value="TauD/TfdA-like"/>
</dbReference>
<keyword evidence="6" id="KW-0408">Iron</keyword>
<dbReference type="GO" id="GO:0046872">
    <property type="term" value="F:metal ion binding"/>
    <property type="evidence" value="ECO:0007669"/>
    <property type="project" value="UniProtKB-KW"/>
</dbReference>
<keyword evidence="3" id="KW-0479">Metal-binding</keyword>